<dbReference type="KEGG" id="spse:SULPSESMR1_04939"/>
<keyword evidence="1" id="KW-0614">Plasmid</keyword>
<sequence>MYFSDAIQPPLHGAWSDDLTLSFQKGTDCFDCSGKRYKCLLMAPGFEGLDIRIVTSHGRRGVGTFEAVKLDTPIVGKMMIIERPHVAYIMPL</sequence>
<dbReference type="AlphaFoldDB" id="A0A221K6J6"/>
<reference evidence="1 2" key="1">
    <citation type="submission" date="2017-07" db="EMBL/GenBank/DDBJ databases">
        <title>Genome Sequence of Sulfitobacter pseudonitzschiae Strain SMR1 Isolated from a culture of the Diatom Skeletonema marinoi.</title>
        <authorList>
            <person name="Topel M."/>
            <person name="Pinder M.I.M."/>
            <person name="Johansson O.N."/>
            <person name="Kourtchenko O."/>
            <person name="Godhe A."/>
            <person name="Clarke A.K."/>
        </authorList>
    </citation>
    <scope>NUCLEOTIDE SEQUENCE [LARGE SCALE GENOMIC DNA]</scope>
    <source>
        <strain evidence="1 2">SMR1</strain>
        <plasmid evidence="1 2">pSMR1-1</plasmid>
    </source>
</reference>
<dbReference type="Proteomes" id="UP000199754">
    <property type="component" value="Plasmid pSMR1-1"/>
</dbReference>
<organism evidence="1 2">
    <name type="scientific">Pseudosulfitobacter pseudonitzschiae</name>
    <dbReference type="NCBI Taxonomy" id="1402135"/>
    <lineage>
        <taxon>Bacteria</taxon>
        <taxon>Pseudomonadati</taxon>
        <taxon>Pseudomonadota</taxon>
        <taxon>Alphaproteobacteria</taxon>
        <taxon>Rhodobacterales</taxon>
        <taxon>Roseobacteraceae</taxon>
        <taxon>Pseudosulfitobacter</taxon>
    </lineage>
</organism>
<geneLocation type="plasmid" evidence="1 2">
    <name>pSMR1-1</name>
</geneLocation>
<name>A0A221K6J6_9RHOB</name>
<proteinExistence type="predicted"/>
<keyword evidence="2" id="KW-1185">Reference proteome</keyword>
<evidence type="ECO:0000313" key="1">
    <source>
        <dbReference type="EMBL" id="ASM74634.1"/>
    </source>
</evidence>
<gene>
    <name evidence="1" type="ORF">SULPSESMR1_04939</name>
</gene>
<accession>A0A221K6J6</accession>
<dbReference type="EMBL" id="CP022416">
    <property type="protein sequence ID" value="ASM74634.1"/>
    <property type="molecule type" value="Genomic_DNA"/>
</dbReference>
<evidence type="ECO:0000313" key="2">
    <source>
        <dbReference type="Proteomes" id="UP000199754"/>
    </source>
</evidence>
<protein>
    <submittedName>
        <fullName evidence="1">Uncharacterized protein</fullName>
    </submittedName>
</protein>